<dbReference type="EMBL" id="JAAIVB010000011">
    <property type="protein sequence ID" value="NEX60116.1"/>
    <property type="molecule type" value="Genomic_DNA"/>
</dbReference>
<gene>
    <name evidence="1" type="ORF">G3574_03405</name>
</gene>
<evidence type="ECO:0000313" key="2">
    <source>
        <dbReference type="Proteomes" id="UP000482155"/>
    </source>
</evidence>
<keyword evidence="2" id="KW-1185">Reference proteome</keyword>
<comment type="caution">
    <text evidence="1">The sequence shown here is derived from an EMBL/GenBank/DDBJ whole genome shotgun (WGS) entry which is preliminary data.</text>
</comment>
<dbReference type="AlphaFoldDB" id="A0A6B3SMZ5"/>
<organism evidence="1 2">
    <name type="scientific">Noviherbaspirillum galbum</name>
    <dbReference type="NCBI Taxonomy" id="2709383"/>
    <lineage>
        <taxon>Bacteria</taxon>
        <taxon>Pseudomonadati</taxon>
        <taxon>Pseudomonadota</taxon>
        <taxon>Betaproteobacteria</taxon>
        <taxon>Burkholderiales</taxon>
        <taxon>Oxalobacteraceae</taxon>
        <taxon>Noviherbaspirillum</taxon>
    </lineage>
</organism>
<dbReference type="RefSeq" id="WP_163960618.1">
    <property type="nucleotide sequence ID" value="NZ_JAAIVB010000011.1"/>
</dbReference>
<protein>
    <submittedName>
        <fullName evidence="1">Uncharacterized protein</fullName>
    </submittedName>
</protein>
<proteinExistence type="predicted"/>
<name>A0A6B3SMZ5_9BURK</name>
<sequence>MAQGRKWVVLANKSIATKVATMSEAAREHFEERAGMLEFEGGMARAAAELLALEQTEQVFGKQESAFAF</sequence>
<evidence type="ECO:0000313" key="1">
    <source>
        <dbReference type="EMBL" id="NEX60116.1"/>
    </source>
</evidence>
<reference evidence="1 2" key="1">
    <citation type="submission" date="2020-02" db="EMBL/GenBank/DDBJ databases">
        <authorList>
            <person name="Kim M.K."/>
        </authorList>
    </citation>
    <scope>NUCLEOTIDE SEQUENCE [LARGE SCALE GENOMIC DNA]</scope>
    <source>
        <strain evidence="1 2">17J57-3</strain>
    </source>
</reference>
<accession>A0A6B3SMZ5</accession>
<dbReference type="Proteomes" id="UP000482155">
    <property type="component" value="Unassembled WGS sequence"/>
</dbReference>